<keyword evidence="4" id="KW-0472">Membrane</keyword>
<evidence type="ECO:0000313" key="7">
    <source>
        <dbReference type="Proteomes" id="UP000198211"/>
    </source>
</evidence>
<evidence type="ECO:0000259" key="5">
    <source>
        <dbReference type="Pfam" id="PF20147"/>
    </source>
</evidence>
<comment type="caution">
    <text evidence="6">The sequence shown here is derived from an EMBL/GenBank/DDBJ whole genome shotgun (WGS) entry which is preliminary data.</text>
</comment>
<evidence type="ECO:0000256" key="3">
    <source>
        <dbReference type="ARBA" id="ARBA00022525"/>
    </source>
</evidence>
<evidence type="ECO:0000256" key="4">
    <source>
        <dbReference type="SAM" id="Phobius"/>
    </source>
</evidence>
<evidence type="ECO:0000313" key="6">
    <source>
        <dbReference type="EMBL" id="OWY95824.1"/>
    </source>
</evidence>
<keyword evidence="4" id="KW-0812">Transmembrane</keyword>
<dbReference type="GO" id="GO:0043657">
    <property type="term" value="C:host cell"/>
    <property type="evidence" value="ECO:0007669"/>
    <property type="project" value="UniProtKB-SubCell"/>
</dbReference>
<dbReference type="Pfam" id="PF20147">
    <property type="entry name" value="Crinkler"/>
    <property type="match status" value="1"/>
</dbReference>
<comment type="subcellular location">
    <subcellularLocation>
        <location evidence="1">Host cell</location>
    </subcellularLocation>
    <subcellularLocation>
        <location evidence="2">Secreted</location>
    </subcellularLocation>
</comment>
<organism evidence="6 7">
    <name type="scientific">Phytophthora megakarya</name>
    <dbReference type="NCBI Taxonomy" id="4795"/>
    <lineage>
        <taxon>Eukaryota</taxon>
        <taxon>Sar</taxon>
        <taxon>Stramenopiles</taxon>
        <taxon>Oomycota</taxon>
        <taxon>Peronosporomycetes</taxon>
        <taxon>Peronosporales</taxon>
        <taxon>Peronosporaceae</taxon>
        <taxon>Phytophthora</taxon>
    </lineage>
</organism>
<dbReference type="EMBL" id="NBNE01012452">
    <property type="protein sequence ID" value="OWY95824.1"/>
    <property type="molecule type" value="Genomic_DNA"/>
</dbReference>
<dbReference type="GO" id="GO:0005576">
    <property type="term" value="C:extracellular region"/>
    <property type="evidence" value="ECO:0007669"/>
    <property type="project" value="UniProtKB-SubCell"/>
</dbReference>
<evidence type="ECO:0000256" key="2">
    <source>
        <dbReference type="ARBA" id="ARBA00004613"/>
    </source>
</evidence>
<dbReference type="InterPro" id="IPR045379">
    <property type="entry name" value="Crinkler_N"/>
</dbReference>
<gene>
    <name evidence="6" type="ORF">PHMEG_00034073</name>
</gene>
<feature type="transmembrane region" description="Helical" evidence="4">
    <location>
        <begin position="164"/>
        <end position="181"/>
    </location>
</feature>
<feature type="transmembrane region" description="Helical" evidence="4">
    <location>
        <begin position="134"/>
        <end position="152"/>
    </location>
</feature>
<dbReference type="AlphaFoldDB" id="A0A225URW3"/>
<feature type="transmembrane region" description="Helical" evidence="4">
    <location>
        <begin position="196"/>
        <end position="219"/>
    </location>
</feature>
<sequence length="223" mass="24503">MVKLFCAIVGVAGSSFPVDIDENEKVGDLKNAIKDQKPNGLKDVDADKLQLFLAKKGDGWLPSKELAMVQEEEAKTPMGFERVPMTDAAWVLQDVLAEMPNPQSRQIHVLVVVPGHLRVHTGGTSSRALKYMRTYSLAPNCLNMLLLIFLCRARYKRWTVNGQCYLPPILVVITIIVLALGENPTDEKGCLIAPGGSRIVCLIIGLDIVVLLLVIFAILDIEV</sequence>
<keyword evidence="3" id="KW-0964">Secreted</keyword>
<reference evidence="7" key="1">
    <citation type="submission" date="2017-03" db="EMBL/GenBank/DDBJ databases">
        <title>Phytopthora megakarya and P. palmivora, two closely related causual agents of cacao black pod achieved similar genome size and gene model numbers by different mechanisms.</title>
        <authorList>
            <person name="Ali S."/>
            <person name="Shao J."/>
            <person name="Larry D.J."/>
            <person name="Kronmiller B."/>
            <person name="Shen D."/>
            <person name="Strem M.D."/>
            <person name="Melnick R.L."/>
            <person name="Guiltinan M.J."/>
            <person name="Tyler B.M."/>
            <person name="Meinhardt L.W."/>
            <person name="Bailey B.A."/>
        </authorList>
    </citation>
    <scope>NUCLEOTIDE SEQUENCE [LARGE SCALE GENOMIC DNA]</scope>
    <source>
        <strain evidence="7">zdho120</strain>
    </source>
</reference>
<accession>A0A225URW3</accession>
<dbReference type="OrthoDB" id="167272at2759"/>
<protein>
    <submittedName>
        <fullName evidence="6">Crinkler (CRN)</fullName>
    </submittedName>
</protein>
<feature type="domain" description="Crinkler effector protein N-terminal" evidence="5">
    <location>
        <begin position="2"/>
        <end position="112"/>
    </location>
</feature>
<keyword evidence="7" id="KW-1185">Reference proteome</keyword>
<dbReference type="Proteomes" id="UP000198211">
    <property type="component" value="Unassembled WGS sequence"/>
</dbReference>
<name>A0A225URW3_9STRA</name>
<evidence type="ECO:0000256" key="1">
    <source>
        <dbReference type="ARBA" id="ARBA00004340"/>
    </source>
</evidence>
<proteinExistence type="predicted"/>
<keyword evidence="4" id="KW-1133">Transmembrane helix</keyword>